<gene>
    <name evidence="1" type="ORF">JGS22_014600</name>
</gene>
<evidence type="ECO:0000313" key="2">
    <source>
        <dbReference type="Proteomes" id="UP000694501"/>
    </source>
</evidence>
<accession>A0A949JEW1</accession>
<dbReference type="EMBL" id="JAELVF020000001">
    <property type="protein sequence ID" value="MBU7598808.1"/>
    <property type="molecule type" value="Genomic_DNA"/>
</dbReference>
<keyword evidence="2" id="KW-1185">Reference proteome</keyword>
<protein>
    <submittedName>
        <fullName evidence="1">Uncharacterized protein</fullName>
    </submittedName>
</protein>
<evidence type="ECO:0000313" key="1">
    <source>
        <dbReference type="EMBL" id="MBU7598808.1"/>
    </source>
</evidence>
<dbReference type="InterPro" id="IPR029055">
    <property type="entry name" value="Ntn_hydrolases_N"/>
</dbReference>
<proteinExistence type="predicted"/>
<dbReference type="Proteomes" id="UP000694501">
    <property type="component" value="Unassembled WGS sequence"/>
</dbReference>
<sequence length="351" mass="37810">MTPRWLVKTVVPLVRPLSEERAGLVYLRRGWLHGPHVDIVSHPAPGLPAPLWSDIAGRIDFGTVSTDDEINEETYLAQAREIGRLEGVSPPYLPMRAHGTVELLGSGDVETWPQPLQGLRDMALDQMTPPLLSTLDALTRDPAGAAVHVTEAFAALASAHRAGAAQGVFSMRSHAEAFLAWASPRTDPRPAFDRRLKTDAPRLRPVVEQALAGAGDPLTARWGRGFAYCMGGFDHAVAQGQLTQAQVDGLGGGFDSETMGPPGGDGRAAHRPSAFHSAVAASGVNDGPNEWFASYRLLVNLFYQQLPLLGVPPMHRYYFCYALAELVDEVLGISWQDRMGRAAGETPVSPA</sequence>
<organism evidence="1 2">
    <name type="scientific">Streptomyces tardus</name>
    <dbReference type="NCBI Taxonomy" id="2780544"/>
    <lineage>
        <taxon>Bacteria</taxon>
        <taxon>Bacillati</taxon>
        <taxon>Actinomycetota</taxon>
        <taxon>Actinomycetes</taxon>
        <taxon>Kitasatosporales</taxon>
        <taxon>Streptomycetaceae</taxon>
        <taxon>Streptomyces</taxon>
    </lineage>
</organism>
<dbReference type="AlphaFoldDB" id="A0A949JEW1"/>
<comment type="caution">
    <text evidence="1">The sequence shown here is derived from an EMBL/GenBank/DDBJ whole genome shotgun (WGS) entry which is preliminary data.</text>
</comment>
<name>A0A949JEW1_9ACTN</name>
<dbReference type="SUPFAM" id="SSF56235">
    <property type="entry name" value="N-terminal nucleophile aminohydrolases (Ntn hydrolases)"/>
    <property type="match status" value="1"/>
</dbReference>
<reference evidence="1" key="1">
    <citation type="submission" date="2021-06" db="EMBL/GenBank/DDBJ databases">
        <title>Sequencing of actinobacteria type strains.</title>
        <authorList>
            <person name="Nguyen G.-S."/>
            <person name="Wentzel A."/>
        </authorList>
    </citation>
    <scope>NUCLEOTIDE SEQUENCE</scope>
    <source>
        <strain evidence="1">P38-E01</strain>
    </source>
</reference>